<organism evidence="3">
    <name type="scientific">Corethrella appendiculata</name>
    <dbReference type="NCBI Taxonomy" id="1370023"/>
    <lineage>
        <taxon>Eukaryota</taxon>
        <taxon>Metazoa</taxon>
        <taxon>Ecdysozoa</taxon>
        <taxon>Arthropoda</taxon>
        <taxon>Hexapoda</taxon>
        <taxon>Insecta</taxon>
        <taxon>Pterygota</taxon>
        <taxon>Neoptera</taxon>
        <taxon>Endopterygota</taxon>
        <taxon>Diptera</taxon>
        <taxon>Nematocera</taxon>
        <taxon>Culicoidea</taxon>
        <taxon>Chaoboridae</taxon>
        <taxon>Corethrella</taxon>
    </lineage>
</organism>
<feature type="compositionally biased region" description="Low complexity" evidence="2">
    <location>
        <begin position="1203"/>
        <end position="1224"/>
    </location>
</feature>
<feature type="region of interest" description="Disordered" evidence="2">
    <location>
        <begin position="1019"/>
        <end position="1039"/>
    </location>
</feature>
<feature type="region of interest" description="Disordered" evidence="2">
    <location>
        <begin position="1406"/>
        <end position="1438"/>
    </location>
</feature>
<feature type="compositionally biased region" description="Polar residues" evidence="2">
    <location>
        <begin position="285"/>
        <end position="294"/>
    </location>
</feature>
<proteinExistence type="evidence at transcript level"/>
<dbReference type="GO" id="GO:0005634">
    <property type="term" value="C:nucleus"/>
    <property type="evidence" value="ECO:0007669"/>
    <property type="project" value="UniProtKB-SubCell"/>
</dbReference>
<feature type="region of interest" description="Disordered" evidence="2">
    <location>
        <begin position="705"/>
        <end position="729"/>
    </location>
</feature>
<accession>W4VRC1</accession>
<feature type="compositionally biased region" description="Low complexity" evidence="2">
    <location>
        <begin position="417"/>
        <end position="446"/>
    </location>
</feature>
<feature type="compositionally biased region" description="Low complexity" evidence="2">
    <location>
        <begin position="1333"/>
        <end position="1342"/>
    </location>
</feature>
<name>W4VRC1_9DIPT</name>
<feature type="compositionally biased region" description="Low complexity" evidence="2">
    <location>
        <begin position="918"/>
        <end position="962"/>
    </location>
</feature>
<feature type="compositionally biased region" description="Low complexity" evidence="2">
    <location>
        <begin position="1116"/>
        <end position="1127"/>
    </location>
</feature>
<dbReference type="EMBL" id="GANO01004207">
    <property type="protein sequence ID" value="JAB55664.1"/>
    <property type="molecule type" value="mRNA"/>
</dbReference>
<feature type="compositionally biased region" description="Low complexity" evidence="2">
    <location>
        <begin position="619"/>
        <end position="630"/>
    </location>
</feature>
<comment type="subcellular location">
    <subcellularLocation>
        <location evidence="1">Nucleus</location>
    </subcellularLocation>
</comment>
<feature type="region of interest" description="Disordered" evidence="2">
    <location>
        <begin position="758"/>
        <end position="836"/>
    </location>
</feature>
<feature type="compositionally biased region" description="Polar residues" evidence="2">
    <location>
        <begin position="758"/>
        <end position="768"/>
    </location>
</feature>
<feature type="region of interest" description="Disordered" evidence="2">
    <location>
        <begin position="1301"/>
        <end position="1390"/>
    </location>
</feature>
<feature type="region of interest" description="Disordered" evidence="2">
    <location>
        <begin position="188"/>
        <end position="328"/>
    </location>
</feature>
<feature type="compositionally biased region" description="Low complexity" evidence="2">
    <location>
        <begin position="582"/>
        <end position="598"/>
    </location>
</feature>
<dbReference type="InterPro" id="IPR009057">
    <property type="entry name" value="Homeodomain-like_sf"/>
</dbReference>
<feature type="compositionally biased region" description="Low complexity" evidence="2">
    <location>
        <begin position="359"/>
        <end position="377"/>
    </location>
</feature>
<dbReference type="SUPFAM" id="SSF46689">
    <property type="entry name" value="Homeodomain-like"/>
    <property type="match status" value="1"/>
</dbReference>
<feature type="region of interest" description="Disordered" evidence="2">
    <location>
        <begin position="1089"/>
        <end position="1136"/>
    </location>
</feature>
<feature type="compositionally biased region" description="Polar residues" evidence="2">
    <location>
        <begin position="213"/>
        <end position="229"/>
    </location>
</feature>
<reference evidence="3" key="1">
    <citation type="journal article" date="2014" name="Insect Biochem. Mol. Biol.">
        <title>An insight into the sialome of the frog biting fly, Corethrella appendiculata.</title>
        <authorList>
            <person name="Ribeiro J.M.C."/>
            <person name="Chagas A.C."/>
            <person name="Pham V.M."/>
            <person name="Lounibos L.P."/>
            <person name="Calvo E."/>
        </authorList>
    </citation>
    <scope>NUCLEOTIDE SEQUENCE</scope>
    <source>
        <tissue evidence="3">Salivary glands</tissue>
    </source>
</reference>
<feature type="region of interest" description="Disordered" evidence="2">
    <location>
        <begin position="916"/>
        <end position="982"/>
    </location>
</feature>
<feature type="compositionally biased region" description="Polar residues" evidence="2">
    <location>
        <begin position="530"/>
        <end position="541"/>
    </location>
</feature>
<feature type="compositionally biased region" description="Low complexity" evidence="2">
    <location>
        <begin position="1365"/>
        <end position="1383"/>
    </location>
</feature>
<feature type="compositionally biased region" description="Polar residues" evidence="2">
    <location>
        <begin position="1421"/>
        <end position="1438"/>
    </location>
</feature>
<feature type="compositionally biased region" description="Basic and acidic residues" evidence="2">
    <location>
        <begin position="1301"/>
        <end position="1314"/>
    </location>
</feature>
<protein>
    <submittedName>
        <fullName evidence="3">Putative histone h3-k4 methylation</fullName>
    </submittedName>
</protein>
<feature type="region of interest" description="Disordered" evidence="2">
    <location>
        <begin position="652"/>
        <end position="689"/>
    </location>
</feature>
<feature type="compositionally biased region" description="Low complexity" evidence="2">
    <location>
        <begin position="455"/>
        <end position="474"/>
    </location>
</feature>
<feature type="region of interest" description="Disordered" evidence="2">
    <location>
        <begin position="579"/>
        <end position="640"/>
    </location>
</feature>
<feature type="region of interest" description="Disordered" evidence="2">
    <location>
        <begin position="346"/>
        <end position="377"/>
    </location>
</feature>
<evidence type="ECO:0000256" key="1">
    <source>
        <dbReference type="ARBA" id="ARBA00004123"/>
    </source>
</evidence>
<feature type="region of interest" description="Disordered" evidence="2">
    <location>
        <begin position="409"/>
        <end position="541"/>
    </location>
</feature>
<evidence type="ECO:0000313" key="3">
    <source>
        <dbReference type="EMBL" id="JAB55664.1"/>
    </source>
</evidence>
<feature type="non-terminal residue" evidence="3">
    <location>
        <position position="1"/>
    </location>
</feature>
<feature type="compositionally biased region" description="Polar residues" evidence="2">
    <location>
        <begin position="778"/>
        <end position="788"/>
    </location>
</feature>
<feature type="compositionally biased region" description="Polar residues" evidence="2">
    <location>
        <begin position="500"/>
        <end position="518"/>
    </location>
</feature>
<feature type="compositionally biased region" description="Low complexity" evidence="2">
    <location>
        <begin position="296"/>
        <end position="314"/>
    </location>
</feature>
<feature type="region of interest" description="Disordered" evidence="2">
    <location>
        <begin position="1188"/>
        <end position="1236"/>
    </location>
</feature>
<feature type="compositionally biased region" description="Basic and acidic residues" evidence="2">
    <location>
        <begin position="963"/>
        <end position="982"/>
    </location>
</feature>
<sequence>DKITSLHPCFVCKADLCPRTRPLERGRGIQYGIPDDAIPPGVRVCNNCQCKSVKSRYTHCPLPTCPNPKDRVKRFRNLPARLFELEPEIRDPIIKELQIPPSVGKCCSACLTRIRRKMGPHLLGTNLTDDEVNKLKKLLQDIGPKWSQLGETLNKTPLALKSFFFHYKKKYNFDIAVNEYYKLHPGEDRHPVMTDGDESDMSASSSDERDANSDTASAESPNTSVPLNTTKDEINAIPGNLAPPLSKSFEDDRLLPPLVQPPRKQKQQEEYDSSATETADEENESSPANRQSPKVSFYPSISSSNPSTISVLPSPIQNGPRSNDAIGSPLNVRDVMLNVIERSLKIGGGSSVPPPPKQNAPVPLIKTSNNSDSRSSDISFVREYHREAPKPTLQQRSQQSESLATLSVVNSHGHTLSPQLPQQQQQQQPQQQISSHHSHGISTQIQATITPVPQPQSQQQQQLTSSTSQQQQQLRNDEPQTLDLSIKKPQRDNFPPPAHSQKQSTLQPSSIQSNSVTIYRSDPLPPPPTHQQHISQSQNIPTQSTSYIGYHDLTRPTKSPSSYITTVSVPITLSQPLQHSMQSNQRGQLQQQNQQQQQAISHTPPPQKNKIQSKLSPKIQHQVQSSIQSSGPKGSITHGTPVNVNQVLVQQSGSTSSNSRYDPLLRQTPPSSDKIGSITQGTPVHLPAHHLSDKRVYEYYKNNRQSPAQVQPQPLPPQQSSPQATFGSPYNRTTAAYVLEQPQLSSRQIIINDYITSQQMHGQQGRSNSRSEKESPAPRNSSNMSNSPAALYYSEKDRNPRGEFLTRTSPAEHVNRASPIFSTPSPHRTPPPQRQGVIQRHNTVGSKPPSPASNRLHLVQPHHYNISGNDAFSSLVDVAVQQPPLAVPHKDDKRNINEAPTHHDIRYHQISRDQIALQMQQQQQHSQSHQQQQQRQQQHQQQQLQRQQMDMQRQQQAAVYREQQIERERREEHHYRERERERERIQLQERERQERERSILAERERSLQAERDRNIHMERERERERDRERERERDKERERERLIKEEQERERRILLENPLRERGRTNDGTGTLTAANLIDAIITHQINQTASDPPLTMNRDGHRTTFFSSRGDHRSSSSSENNGKSHSPNIINVDVESEPVRNPSIITKSITLGELTDSIIVKDFSPSPFHPLRAPFLPYHQESMVNSEQWKYNRRPQTKEEPSQSSSVSQHQQYQHHQSQTHSQAKNVQGPGRSTPDERQIIRMAQQSPSPRTKQFHESVSPEIHFYQPTAPLSADRRSQHQFALLDCYVKNRIVEAMRTEDEKRGDEINDRDSQSSNIHQHIQHQHHGSGSGSSSNNANANKDAIDRSSTPGEMVIDEDSAPYSQQQQPSQSQQQDHQSSSSVHNSTPVTTFAPTTYAYPFSALNVSGTPVTSLPPPTQSKPTQSAIDVEQSRQTSHVIAEPKPLLLNPAYEALSDED</sequence>
<evidence type="ECO:0000256" key="2">
    <source>
        <dbReference type="SAM" id="MobiDB-lite"/>
    </source>
</evidence>